<feature type="region of interest" description="Disordered" evidence="1">
    <location>
        <begin position="362"/>
        <end position="388"/>
    </location>
</feature>
<dbReference type="OrthoDB" id="7617494at2759"/>
<protein>
    <recommendedName>
        <fullName evidence="4">Telomere replication protein EST3</fullName>
    </recommendedName>
</protein>
<evidence type="ECO:0000313" key="3">
    <source>
        <dbReference type="Proteomes" id="UP000242875"/>
    </source>
</evidence>
<feature type="compositionally biased region" description="Low complexity" evidence="1">
    <location>
        <begin position="569"/>
        <end position="585"/>
    </location>
</feature>
<feature type="region of interest" description="Disordered" evidence="1">
    <location>
        <begin position="637"/>
        <end position="693"/>
    </location>
</feature>
<feature type="region of interest" description="Disordered" evidence="1">
    <location>
        <begin position="848"/>
        <end position="869"/>
    </location>
</feature>
<dbReference type="AlphaFoldDB" id="A0A261Y4Y1"/>
<feature type="region of interest" description="Disordered" evidence="1">
    <location>
        <begin position="285"/>
        <end position="306"/>
    </location>
</feature>
<feature type="compositionally biased region" description="Acidic residues" evidence="1">
    <location>
        <begin position="365"/>
        <end position="374"/>
    </location>
</feature>
<proteinExistence type="predicted"/>
<feature type="compositionally biased region" description="Polar residues" evidence="1">
    <location>
        <begin position="487"/>
        <end position="518"/>
    </location>
</feature>
<keyword evidence="3" id="KW-1185">Reference proteome</keyword>
<dbReference type="EMBL" id="MVBO01000011">
    <property type="protein sequence ID" value="OZJ05669.1"/>
    <property type="molecule type" value="Genomic_DNA"/>
</dbReference>
<feature type="region of interest" description="Disordered" evidence="1">
    <location>
        <begin position="487"/>
        <end position="535"/>
    </location>
</feature>
<feature type="region of interest" description="Disordered" evidence="1">
    <location>
        <begin position="561"/>
        <end position="585"/>
    </location>
</feature>
<evidence type="ECO:0008006" key="4">
    <source>
        <dbReference type="Google" id="ProtNLM"/>
    </source>
</evidence>
<name>A0A261Y4Y1_9FUNG</name>
<reference evidence="2 3" key="1">
    <citation type="journal article" date="2017" name="Mycologia">
        <title>Bifiguratus adelaidae, gen. et sp. nov., a new member of Mucoromycotina in endophytic and soil-dwelling habitats.</title>
        <authorList>
            <person name="Torres-Cruz T.J."/>
            <person name="Billingsley Tobias T.L."/>
            <person name="Almatruk M."/>
            <person name="Hesse C."/>
            <person name="Kuske C.R."/>
            <person name="Desiro A."/>
            <person name="Benucci G.M."/>
            <person name="Bonito G."/>
            <person name="Stajich J.E."/>
            <person name="Dunlap C."/>
            <person name="Arnold A.E."/>
            <person name="Porras-Alfaro A."/>
        </authorList>
    </citation>
    <scope>NUCLEOTIDE SEQUENCE [LARGE SCALE GENOMIC DNA]</scope>
    <source>
        <strain evidence="2 3">AZ0501</strain>
    </source>
</reference>
<sequence length="1037" mass="111981">MAGILRKPRLKNLVVQKSNEIGRLQHNGPQVQLIKFLTFRTEANPKQTILAEISDSFHFMRVAFGEECTDLFERHPMNSSQGHSRNLTSLKGGIIKVAAYKLGLHRDPSDGTLACHLEIEKFSYIGCDGNPTEGEPTYVCFEPEVKEWLAKLTTRIQRGKSVHEMTQTNDADDGQPNEIEAMANLFTQATQTLLTQPPTDVAAVKDEPSNGDLASASVATLAAWSGLRQLTINECSIPQDQKEKLQQLTKWAAPVHNPDGLPAITEASEPNATSSQLRMAIMNAGEEDHDPSSPSTTQMSQATSESPRQNIAFVTQPIFTHQDSLARLHAIYASQSSLELQGGSDIESNTEEGLSGLIQLSREEGSDDGEESEMDPDRSVLGQLPADNVDAENKDIQQAASANRSEDASQHALEQAIITQPLKDTNGIPEPPQTQFWNQLTQAHSQPRPGDLIAITQVELENGDGPILQSHTPIPREYHQIAMGISTSRSGVSSRAATSTPQCKSPPSEHPSATSTYINAAPTDDNTRPKSSQSHITRNRDLYQLGFSYSQPLVQALSTRSIMGHRKSSSSSNGSSSNSKDSLFSASKGMIGTRHKFTPHPKLVIKTGVYCEVPGLNSTPPINPVIPAADVPEDDAAEVDEDLGSPDALEGHEGDLEAQPMSRGSTIVDLPSGSSMVDSDDSADDETLKPPRPRLILKTGVLGDYSGTATPAQLEQENDEEGEQVPINIMEHYKSLSPPANAFFGDAGSEFGGQHPLPRFVIKTGVFASNGEGLEEIGDSVTQIVEVDNSEFPPLISNVDVLSDDDQGSQANLHDVRAPAYSTSAGGKRSAVPKLSWSSFYDSATETKQTIAGPDGESHSSRRLQPDANMEVPRTVGLTVPEPQVLIHDDLYQATPGFEARPLAETLVTVIPSTYGGEKSDSGTYDEPCSPISSPKRKFTAGAAAFKEEIVGSSQPNENLPIPDIPNKKRKLVNVGPWPEEALGEGSTYDPEVVALPLEPYADTRWRAAPIVKNQAGFRNVVRVIGTAIAKQQDHNT</sequence>
<organism evidence="2 3">
    <name type="scientific">Bifiguratus adelaidae</name>
    <dbReference type="NCBI Taxonomy" id="1938954"/>
    <lineage>
        <taxon>Eukaryota</taxon>
        <taxon>Fungi</taxon>
        <taxon>Fungi incertae sedis</taxon>
        <taxon>Mucoromycota</taxon>
        <taxon>Mucoromycotina</taxon>
        <taxon>Endogonomycetes</taxon>
        <taxon>Endogonales</taxon>
        <taxon>Endogonales incertae sedis</taxon>
        <taxon>Bifiguratus</taxon>
    </lineage>
</organism>
<gene>
    <name evidence="2" type="ORF">BZG36_01464</name>
</gene>
<dbReference type="Proteomes" id="UP000242875">
    <property type="component" value="Unassembled WGS sequence"/>
</dbReference>
<evidence type="ECO:0000256" key="1">
    <source>
        <dbReference type="SAM" id="MobiDB-lite"/>
    </source>
</evidence>
<feature type="compositionally biased region" description="Polar residues" evidence="1">
    <location>
        <begin position="292"/>
        <end position="306"/>
    </location>
</feature>
<evidence type="ECO:0000313" key="2">
    <source>
        <dbReference type="EMBL" id="OZJ05669.1"/>
    </source>
</evidence>
<comment type="caution">
    <text evidence="2">The sequence shown here is derived from an EMBL/GenBank/DDBJ whole genome shotgun (WGS) entry which is preliminary data.</text>
</comment>
<accession>A0A261Y4Y1</accession>